<proteinExistence type="predicted"/>
<sequence length="207" mass="22775">MTVPTLKCPWSVVGISSLLGMLAVDAVFDFGEADRAKTYYCTLLPSLTSFPFSLRVVIPVLFSGLSILWNLSSSWTWCEATKVSSRLDSPAVYHLGTCAVLLLGGTPCFAVSVRAVFQMCQGNIQPEAEALPTLQRAHLALLVIFLMSMLLETMALSKTEKLKTKMEKQKARNSASFFGALQQKDREDGQKTSSSDARNRPLPWIGY</sequence>
<evidence type="ECO:0000256" key="1">
    <source>
        <dbReference type="SAM" id="MobiDB-lite"/>
    </source>
</evidence>
<feature type="transmembrane region" description="Helical" evidence="2">
    <location>
        <begin position="92"/>
        <end position="117"/>
    </location>
</feature>
<name>A0ABP0HYL8_9DINO</name>
<reference evidence="3 4" key="1">
    <citation type="submission" date="2024-02" db="EMBL/GenBank/DDBJ databases">
        <authorList>
            <person name="Chen Y."/>
            <person name="Shah S."/>
            <person name="Dougan E. K."/>
            <person name="Thang M."/>
            <person name="Chan C."/>
        </authorList>
    </citation>
    <scope>NUCLEOTIDE SEQUENCE [LARGE SCALE GENOMIC DNA]</scope>
</reference>
<dbReference type="Proteomes" id="UP001642484">
    <property type="component" value="Unassembled WGS sequence"/>
</dbReference>
<gene>
    <name evidence="3" type="ORF">CCMP2556_LOCUS3983</name>
</gene>
<dbReference type="EMBL" id="CAXAMN010001603">
    <property type="protein sequence ID" value="CAK8995320.1"/>
    <property type="molecule type" value="Genomic_DNA"/>
</dbReference>
<feature type="transmembrane region" description="Helical" evidence="2">
    <location>
        <begin position="52"/>
        <end position="71"/>
    </location>
</feature>
<protein>
    <submittedName>
        <fullName evidence="3">Uncharacterized protein</fullName>
    </submittedName>
</protein>
<keyword evidence="2" id="KW-0812">Transmembrane</keyword>
<keyword evidence="4" id="KW-1185">Reference proteome</keyword>
<evidence type="ECO:0000313" key="3">
    <source>
        <dbReference type="EMBL" id="CAK8995320.1"/>
    </source>
</evidence>
<organism evidence="3 4">
    <name type="scientific">Durusdinium trenchii</name>
    <dbReference type="NCBI Taxonomy" id="1381693"/>
    <lineage>
        <taxon>Eukaryota</taxon>
        <taxon>Sar</taxon>
        <taxon>Alveolata</taxon>
        <taxon>Dinophyceae</taxon>
        <taxon>Suessiales</taxon>
        <taxon>Symbiodiniaceae</taxon>
        <taxon>Durusdinium</taxon>
    </lineage>
</organism>
<feature type="transmembrane region" description="Helical" evidence="2">
    <location>
        <begin position="137"/>
        <end position="156"/>
    </location>
</feature>
<keyword evidence="2" id="KW-0472">Membrane</keyword>
<keyword evidence="2" id="KW-1133">Transmembrane helix</keyword>
<evidence type="ECO:0000256" key="2">
    <source>
        <dbReference type="SAM" id="Phobius"/>
    </source>
</evidence>
<comment type="caution">
    <text evidence="3">The sequence shown here is derived from an EMBL/GenBank/DDBJ whole genome shotgun (WGS) entry which is preliminary data.</text>
</comment>
<evidence type="ECO:0000313" key="4">
    <source>
        <dbReference type="Proteomes" id="UP001642484"/>
    </source>
</evidence>
<feature type="region of interest" description="Disordered" evidence="1">
    <location>
        <begin position="179"/>
        <end position="207"/>
    </location>
</feature>
<accession>A0ABP0HYL8</accession>